<dbReference type="Gene3D" id="3.40.250.10">
    <property type="entry name" value="Rhodanese-like domain"/>
    <property type="match status" value="1"/>
</dbReference>
<gene>
    <name evidence="2" type="ORF">MNB_SV-13-1557</name>
</gene>
<reference evidence="2" key="1">
    <citation type="submission" date="2016-10" db="EMBL/GenBank/DDBJ databases">
        <authorList>
            <person name="de Groot N.N."/>
        </authorList>
    </citation>
    <scope>NUCLEOTIDE SEQUENCE</scope>
</reference>
<dbReference type="InterPro" id="IPR036873">
    <property type="entry name" value="Rhodanese-like_dom_sf"/>
</dbReference>
<accession>A0A1W1CPA4</accession>
<feature type="domain" description="Rhodanese" evidence="1">
    <location>
        <begin position="29"/>
        <end position="128"/>
    </location>
</feature>
<dbReference type="PROSITE" id="PS50206">
    <property type="entry name" value="RHODANESE_3"/>
    <property type="match status" value="1"/>
</dbReference>
<dbReference type="InterPro" id="IPR001763">
    <property type="entry name" value="Rhodanese-like_dom"/>
</dbReference>
<sequence>MKKILLTLLFLGTMLQAELTQVWSTPSFVNKKIKIIDIRTPAEWKETGIVKGSYTIMFFDEQGNFNVENFLRQLSMAVSKDEEFALICRVGSRTGMVSEFLSDKLGYKVINLKGGIMKMMHEGYKTVAYK</sequence>
<dbReference type="SUPFAM" id="SSF52821">
    <property type="entry name" value="Rhodanese/Cell cycle control phosphatase"/>
    <property type="match status" value="1"/>
</dbReference>
<dbReference type="EMBL" id="FPHM01000112">
    <property type="protein sequence ID" value="SFV67720.1"/>
    <property type="molecule type" value="Genomic_DNA"/>
</dbReference>
<proteinExistence type="predicted"/>
<dbReference type="Pfam" id="PF00581">
    <property type="entry name" value="Rhodanese"/>
    <property type="match status" value="1"/>
</dbReference>
<dbReference type="AlphaFoldDB" id="A0A1W1CPA4"/>
<name>A0A1W1CPA4_9ZZZZ</name>
<evidence type="ECO:0000313" key="2">
    <source>
        <dbReference type="EMBL" id="SFV67720.1"/>
    </source>
</evidence>
<dbReference type="CDD" id="cd00158">
    <property type="entry name" value="RHOD"/>
    <property type="match status" value="1"/>
</dbReference>
<evidence type="ECO:0000259" key="1">
    <source>
        <dbReference type="PROSITE" id="PS50206"/>
    </source>
</evidence>
<protein>
    <submittedName>
        <fullName evidence="2">Rhodanese-like domain protein</fullName>
    </submittedName>
</protein>
<organism evidence="2">
    <name type="scientific">hydrothermal vent metagenome</name>
    <dbReference type="NCBI Taxonomy" id="652676"/>
    <lineage>
        <taxon>unclassified sequences</taxon>
        <taxon>metagenomes</taxon>
        <taxon>ecological metagenomes</taxon>
    </lineage>
</organism>